<proteinExistence type="predicted"/>
<accession>A0AAE0AQ44</accession>
<protein>
    <recommendedName>
        <fullName evidence="4">PTC1-like winged helix-turn-helix domain-containing protein</fullName>
    </recommendedName>
</protein>
<comment type="caution">
    <text evidence="5">The sequence shown here is derived from an EMBL/GenBank/DDBJ whole genome shotgun (WGS) entry which is preliminary data.</text>
</comment>
<gene>
    <name evidence="5" type="ORF">Dsin_009173</name>
</gene>
<reference evidence="5" key="1">
    <citation type="journal article" date="2023" name="Plant J.">
        <title>Genome sequences and population genomics provide insights into the demographic history, inbreeding, and mutation load of two 'living fossil' tree species of Dipteronia.</title>
        <authorList>
            <person name="Feng Y."/>
            <person name="Comes H.P."/>
            <person name="Chen J."/>
            <person name="Zhu S."/>
            <person name="Lu R."/>
            <person name="Zhang X."/>
            <person name="Li P."/>
            <person name="Qiu J."/>
            <person name="Olsen K.M."/>
            <person name="Qiu Y."/>
        </authorList>
    </citation>
    <scope>NUCLEOTIDE SEQUENCE</scope>
    <source>
        <strain evidence="5">NBL</strain>
    </source>
</reference>
<dbReference type="InterPro" id="IPR013083">
    <property type="entry name" value="Znf_RING/FYVE/PHD"/>
</dbReference>
<dbReference type="GO" id="GO:0008270">
    <property type="term" value="F:zinc ion binding"/>
    <property type="evidence" value="ECO:0007669"/>
    <property type="project" value="UniProtKB-KW"/>
</dbReference>
<organism evidence="5 6">
    <name type="scientific">Dipteronia sinensis</name>
    <dbReference type="NCBI Taxonomy" id="43782"/>
    <lineage>
        <taxon>Eukaryota</taxon>
        <taxon>Viridiplantae</taxon>
        <taxon>Streptophyta</taxon>
        <taxon>Embryophyta</taxon>
        <taxon>Tracheophyta</taxon>
        <taxon>Spermatophyta</taxon>
        <taxon>Magnoliopsida</taxon>
        <taxon>eudicotyledons</taxon>
        <taxon>Gunneridae</taxon>
        <taxon>Pentapetalae</taxon>
        <taxon>rosids</taxon>
        <taxon>malvids</taxon>
        <taxon>Sapindales</taxon>
        <taxon>Sapindaceae</taxon>
        <taxon>Hippocastanoideae</taxon>
        <taxon>Acereae</taxon>
        <taxon>Dipteronia</taxon>
    </lineage>
</organism>
<dbReference type="Gene3D" id="3.30.40.10">
    <property type="entry name" value="Zinc/RING finger domain, C3HC4 (zinc finger)"/>
    <property type="match status" value="1"/>
</dbReference>
<evidence type="ECO:0000313" key="5">
    <source>
        <dbReference type="EMBL" id="KAK3222148.1"/>
    </source>
</evidence>
<dbReference type="InterPro" id="IPR059080">
    <property type="entry name" value="WHD_PTC1"/>
</dbReference>
<keyword evidence="2" id="KW-0863">Zinc-finger</keyword>
<evidence type="ECO:0000313" key="6">
    <source>
        <dbReference type="Proteomes" id="UP001281410"/>
    </source>
</evidence>
<keyword evidence="1" id="KW-0479">Metal-binding</keyword>
<dbReference type="AlphaFoldDB" id="A0AAE0AQ44"/>
<evidence type="ECO:0000259" key="4">
    <source>
        <dbReference type="Pfam" id="PF25874"/>
    </source>
</evidence>
<name>A0AAE0AQ44_9ROSI</name>
<keyword evidence="6" id="KW-1185">Reference proteome</keyword>
<evidence type="ECO:0000256" key="3">
    <source>
        <dbReference type="ARBA" id="ARBA00022833"/>
    </source>
</evidence>
<dbReference type="PANTHER" id="PTHR46201">
    <property type="entry name" value="PHD FINGER PROTEIN MALE MEIOCYTE DEATH 1-RELATED"/>
    <property type="match status" value="1"/>
</dbReference>
<dbReference type="Proteomes" id="UP001281410">
    <property type="component" value="Unassembled WGS sequence"/>
</dbReference>
<dbReference type="PANTHER" id="PTHR46201:SF7">
    <property type="entry name" value="BINDING PROTEIN, PUTATIVE-RELATED"/>
    <property type="match status" value="1"/>
</dbReference>
<dbReference type="EMBL" id="JANJYJ010000003">
    <property type="protein sequence ID" value="KAK3222148.1"/>
    <property type="molecule type" value="Genomic_DNA"/>
</dbReference>
<evidence type="ECO:0000256" key="1">
    <source>
        <dbReference type="ARBA" id="ARBA00022723"/>
    </source>
</evidence>
<dbReference type="InterPro" id="IPR011011">
    <property type="entry name" value="Znf_FYVE_PHD"/>
</dbReference>
<keyword evidence="3" id="KW-0862">Zinc</keyword>
<dbReference type="Pfam" id="PF25874">
    <property type="entry name" value="WHD_plant_repro"/>
    <property type="match status" value="1"/>
</dbReference>
<dbReference type="SUPFAM" id="SSF57903">
    <property type="entry name" value="FYVE/PHD zinc finger"/>
    <property type="match status" value="1"/>
</dbReference>
<feature type="domain" description="PTC1-like winged helix-turn-helix" evidence="4">
    <location>
        <begin position="8"/>
        <end position="47"/>
    </location>
</feature>
<evidence type="ECO:0000256" key="2">
    <source>
        <dbReference type="ARBA" id="ARBA00022771"/>
    </source>
</evidence>
<sequence>MKQENTLETGLIDFLLKTIHKTVVEDRIVRRSINPITKLLEFYLQDVQKAEFTETKTELHSVTLTPETGRDVYGDMLKLYKNVLLGYPESHPGHVLYNGQICGVGCKNEKSEEDLDRVWSGAGRSCDMEVEVRGCGLDLGTELSGAENWTVDCVCEAKDGDGERMEAREICQVWQHTRCNSIDDHEAVPCVFLCRTCKAKSISDANVGCIGMTKT</sequence>